<gene>
    <name evidence="10 12" type="primary">hisH</name>
    <name evidence="12" type="ORF">KHM83_05335</name>
</gene>
<evidence type="ECO:0000256" key="1">
    <source>
        <dbReference type="ARBA" id="ARBA00005091"/>
    </source>
</evidence>
<comment type="catalytic activity">
    <reaction evidence="8 10">
        <text>5-[(5-phospho-1-deoxy-D-ribulos-1-ylimino)methylamino]-1-(5-phospho-beta-D-ribosyl)imidazole-4-carboxamide + L-glutamine = D-erythro-1-(imidazol-4-yl)glycerol 3-phosphate + 5-amino-1-(5-phospho-beta-D-ribosyl)imidazole-4-carboxamide + L-glutamate + H(+)</text>
        <dbReference type="Rhea" id="RHEA:24793"/>
        <dbReference type="ChEBI" id="CHEBI:15378"/>
        <dbReference type="ChEBI" id="CHEBI:29985"/>
        <dbReference type="ChEBI" id="CHEBI:58278"/>
        <dbReference type="ChEBI" id="CHEBI:58359"/>
        <dbReference type="ChEBI" id="CHEBI:58475"/>
        <dbReference type="ChEBI" id="CHEBI:58525"/>
        <dbReference type="EC" id="4.3.2.10"/>
    </reaction>
</comment>
<dbReference type="EC" id="4.3.2.10" evidence="10"/>
<dbReference type="InterPro" id="IPR017926">
    <property type="entry name" value="GATASE"/>
</dbReference>
<evidence type="ECO:0000259" key="11">
    <source>
        <dbReference type="Pfam" id="PF00117"/>
    </source>
</evidence>
<keyword evidence="10" id="KW-0963">Cytoplasm</keyword>
<keyword evidence="4 10" id="KW-0378">Hydrolase</keyword>
<dbReference type="EC" id="3.5.1.2" evidence="10"/>
<keyword evidence="3 10" id="KW-0028">Amino-acid biosynthesis</keyword>
<dbReference type="SUPFAM" id="SSF52317">
    <property type="entry name" value="Class I glutamine amidotransferase-like"/>
    <property type="match status" value="1"/>
</dbReference>
<dbReference type="PANTHER" id="PTHR42701">
    <property type="entry name" value="IMIDAZOLE GLYCEROL PHOSPHATE SYNTHASE SUBUNIT HISH"/>
    <property type="match status" value="1"/>
</dbReference>
<evidence type="ECO:0000256" key="6">
    <source>
        <dbReference type="ARBA" id="ARBA00023102"/>
    </source>
</evidence>
<keyword evidence="5 10" id="KW-0315">Glutamine amidotransferase</keyword>
<dbReference type="NCBIfam" id="TIGR01855">
    <property type="entry name" value="IMP_synth_hisH"/>
    <property type="match status" value="1"/>
</dbReference>
<dbReference type="CDD" id="cd01748">
    <property type="entry name" value="GATase1_IGP_Synthase"/>
    <property type="match status" value="1"/>
</dbReference>
<dbReference type="EMBL" id="JAHBCL010000007">
    <property type="protein sequence ID" value="MBS7526089.1"/>
    <property type="molecule type" value="Genomic_DNA"/>
</dbReference>
<accession>A0ABS5PLP5</accession>
<name>A0ABS5PLP5_9FIRM</name>
<dbReference type="Pfam" id="PF00117">
    <property type="entry name" value="GATase"/>
    <property type="match status" value="1"/>
</dbReference>
<dbReference type="RefSeq" id="WP_213235874.1">
    <property type="nucleotide sequence ID" value="NZ_JAHBCL010000007.1"/>
</dbReference>
<sequence>MIAIIDYGIGNVFNVQNAVVPLMNDAKLTSSPAEILSASHIILPGVGAFRDAIEALEQQGLVEVLKQAHEKRIPILGICLGMQLLYEVSYENGTYQGLGFLKGPVVRFPEPQVKRIPQIGWNTLVENKASLFSGVEGEVYFVHSYYAQGIEDEILTYVDYDGVKVPAIVGSDKVYGMQFHPEKSAEVGRKLLERFFSL</sequence>
<comment type="pathway">
    <text evidence="1 10">Amino-acid biosynthesis; L-histidine biosynthesis; L-histidine from 5-phospho-alpha-D-ribose 1-diphosphate: step 5/9.</text>
</comment>
<dbReference type="HAMAP" id="MF_00278">
    <property type="entry name" value="HisH"/>
    <property type="match status" value="1"/>
</dbReference>
<dbReference type="PANTHER" id="PTHR42701:SF1">
    <property type="entry name" value="IMIDAZOLE GLYCEROL PHOSPHATE SYNTHASE SUBUNIT HISH"/>
    <property type="match status" value="1"/>
</dbReference>
<feature type="active site" evidence="10">
    <location>
        <position position="182"/>
    </location>
</feature>
<dbReference type="Proteomes" id="UP000746471">
    <property type="component" value="Unassembled WGS sequence"/>
</dbReference>
<comment type="subunit">
    <text evidence="2 10">Heterodimer of HisH and HisF.</text>
</comment>
<feature type="active site" evidence="10">
    <location>
        <position position="180"/>
    </location>
</feature>
<protein>
    <recommendedName>
        <fullName evidence="10">Imidazole glycerol phosphate synthase subunit HisH</fullName>
        <ecNumber evidence="10">4.3.2.10</ecNumber>
    </recommendedName>
    <alternativeName>
        <fullName evidence="10">IGP synthase glutaminase subunit</fullName>
        <ecNumber evidence="10">3.5.1.2</ecNumber>
    </alternativeName>
    <alternativeName>
        <fullName evidence="10">IGP synthase subunit HisH</fullName>
    </alternativeName>
    <alternativeName>
        <fullName evidence="10">ImGP synthase subunit HisH</fullName>
        <shortName evidence="10">IGPS subunit HisH</shortName>
    </alternativeName>
</protein>
<evidence type="ECO:0000256" key="8">
    <source>
        <dbReference type="ARBA" id="ARBA00047838"/>
    </source>
</evidence>
<dbReference type="PROSITE" id="PS51274">
    <property type="entry name" value="GATASE_COBBQ"/>
    <property type="match status" value="1"/>
</dbReference>
<comment type="catalytic activity">
    <reaction evidence="9 10">
        <text>L-glutamine + H2O = L-glutamate + NH4(+)</text>
        <dbReference type="Rhea" id="RHEA:15889"/>
        <dbReference type="ChEBI" id="CHEBI:15377"/>
        <dbReference type="ChEBI" id="CHEBI:28938"/>
        <dbReference type="ChEBI" id="CHEBI:29985"/>
        <dbReference type="ChEBI" id="CHEBI:58359"/>
        <dbReference type="EC" id="3.5.1.2"/>
    </reaction>
</comment>
<proteinExistence type="inferred from homology"/>
<dbReference type="InterPro" id="IPR010139">
    <property type="entry name" value="Imidazole-glycPsynth_HisH"/>
</dbReference>
<dbReference type="Gene3D" id="3.40.50.880">
    <property type="match status" value="1"/>
</dbReference>
<feature type="domain" description="Glutamine amidotransferase" evidence="11">
    <location>
        <begin position="5"/>
        <end position="196"/>
    </location>
</feature>
<dbReference type="PROSITE" id="PS51273">
    <property type="entry name" value="GATASE_TYPE_1"/>
    <property type="match status" value="1"/>
</dbReference>
<comment type="subcellular location">
    <subcellularLocation>
        <location evidence="10">Cytoplasm</location>
    </subcellularLocation>
</comment>
<dbReference type="InterPro" id="IPR029062">
    <property type="entry name" value="Class_I_gatase-like"/>
</dbReference>
<evidence type="ECO:0000313" key="12">
    <source>
        <dbReference type="EMBL" id="MBS7526089.1"/>
    </source>
</evidence>
<reference evidence="12 13" key="1">
    <citation type="submission" date="2021-05" db="EMBL/GenBank/DDBJ databases">
        <title>Fusibacter ferrireducens sp. nov., an anaerobic, sulfur- and Fe-reducing bacterium isolated from the mangrove sediment.</title>
        <authorList>
            <person name="Qiu D."/>
        </authorList>
    </citation>
    <scope>NUCLEOTIDE SEQUENCE [LARGE SCALE GENOMIC DNA]</scope>
    <source>
        <strain evidence="12 13">DSM 12116</strain>
    </source>
</reference>
<evidence type="ECO:0000256" key="7">
    <source>
        <dbReference type="ARBA" id="ARBA00023239"/>
    </source>
</evidence>
<evidence type="ECO:0000256" key="5">
    <source>
        <dbReference type="ARBA" id="ARBA00022962"/>
    </source>
</evidence>
<keyword evidence="7 10" id="KW-0456">Lyase</keyword>
<keyword evidence="6 10" id="KW-0368">Histidine biosynthesis</keyword>
<evidence type="ECO:0000256" key="9">
    <source>
        <dbReference type="ARBA" id="ARBA00049534"/>
    </source>
</evidence>
<organism evidence="12 13">
    <name type="scientific">Fusibacter paucivorans</name>
    <dbReference type="NCBI Taxonomy" id="76009"/>
    <lineage>
        <taxon>Bacteria</taxon>
        <taxon>Bacillati</taxon>
        <taxon>Bacillota</taxon>
        <taxon>Clostridia</taxon>
        <taxon>Eubacteriales</taxon>
        <taxon>Eubacteriales Family XII. Incertae Sedis</taxon>
        <taxon>Fusibacter</taxon>
    </lineage>
</organism>
<dbReference type="PIRSF" id="PIRSF000495">
    <property type="entry name" value="Amidotransf_hisH"/>
    <property type="match status" value="1"/>
</dbReference>
<comment type="caution">
    <text evidence="12">The sequence shown here is derived from an EMBL/GenBank/DDBJ whole genome shotgun (WGS) entry which is preliminary data.</text>
</comment>
<evidence type="ECO:0000256" key="4">
    <source>
        <dbReference type="ARBA" id="ARBA00022801"/>
    </source>
</evidence>
<keyword evidence="13" id="KW-1185">Reference proteome</keyword>
<evidence type="ECO:0000256" key="3">
    <source>
        <dbReference type="ARBA" id="ARBA00022605"/>
    </source>
</evidence>
<comment type="function">
    <text evidence="10">IGPS catalyzes the conversion of PRFAR and glutamine to IGP, AICAR and glutamate. The HisH subunit catalyzes the hydrolysis of glutamine to glutamate and ammonia as part of the synthesis of IGP and AICAR. The resulting ammonia molecule is channeled to the active site of HisF.</text>
</comment>
<evidence type="ECO:0000256" key="2">
    <source>
        <dbReference type="ARBA" id="ARBA00011152"/>
    </source>
</evidence>
<feature type="active site" description="Nucleophile" evidence="10">
    <location>
        <position position="79"/>
    </location>
</feature>
<evidence type="ECO:0000313" key="13">
    <source>
        <dbReference type="Proteomes" id="UP000746471"/>
    </source>
</evidence>
<evidence type="ECO:0000256" key="10">
    <source>
        <dbReference type="HAMAP-Rule" id="MF_00278"/>
    </source>
</evidence>